<dbReference type="SUPFAM" id="SSF51735">
    <property type="entry name" value="NAD(P)-binding Rossmann-fold domains"/>
    <property type="match status" value="1"/>
</dbReference>
<dbReference type="InterPro" id="IPR011032">
    <property type="entry name" value="GroES-like_sf"/>
</dbReference>
<dbReference type="SMART" id="SM00829">
    <property type="entry name" value="PKS_ER"/>
    <property type="match status" value="1"/>
</dbReference>
<dbReference type="PANTHER" id="PTHR48106:SF18">
    <property type="entry name" value="QUINONE OXIDOREDUCTASE PIG3"/>
    <property type="match status" value="1"/>
</dbReference>
<comment type="caution">
    <text evidence="4">The sequence shown here is derived from an EMBL/GenBank/DDBJ whole genome shotgun (WGS) entry which is preliminary data.</text>
</comment>
<dbReference type="SUPFAM" id="SSF50129">
    <property type="entry name" value="GroES-like"/>
    <property type="match status" value="1"/>
</dbReference>
<dbReference type="Gene3D" id="3.90.180.10">
    <property type="entry name" value="Medium-chain alcohol dehydrogenases, catalytic domain"/>
    <property type="match status" value="1"/>
</dbReference>
<dbReference type="Pfam" id="PF08240">
    <property type="entry name" value="ADH_N"/>
    <property type="match status" value="1"/>
</dbReference>
<reference evidence="4 5" key="1">
    <citation type="journal article" date="2019" name="Int. J. Syst. Evol. Microbiol.">
        <title>The Global Catalogue of Microorganisms (GCM) 10K type strain sequencing project: providing services to taxonomists for standard genome sequencing and annotation.</title>
        <authorList>
            <consortium name="The Broad Institute Genomics Platform"/>
            <consortium name="The Broad Institute Genome Sequencing Center for Infectious Disease"/>
            <person name="Wu L."/>
            <person name="Ma J."/>
        </authorList>
    </citation>
    <scope>NUCLEOTIDE SEQUENCE [LARGE SCALE GENOMIC DNA]</scope>
    <source>
        <strain evidence="4 5">JCM 6924</strain>
    </source>
</reference>
<accession>A0ABN3NN32</accession>
<dbReference type="EMBL" id="BAAATM010000008">
    <property type="protein sequence ID" value="GAA2527956.1"/>
    <property type="molecule type" value="Genomic_DNA"/>
</dbReference>
<proteinExistence type="predicted"/>
<gene>
    <name evidence="4" type="ORF">GCM10010423_23040</name>
</gene>
<evidence type="ECO:0000259" key="3">
    <source>
        <dbReference type="SMART" id="SM00829"/>
    </source>
</evidence>
<dbReference type="Proteomes" id="UP001501095">
    <property type="component" value="Unassembled WGS sequence"/>
</dbReference>
<name>A0ABN3NN32_9ACTN</name>
<dbReference type="Gene3D" id="3.40.50.720">
    <property type="entry name" value="NAD(P)-binding Rossmann-like Domain"/>
    <property type="match status" value="1"/>
</dbReference>
<keyword evidence="1" id="KW-0521">NADP</keyword>
<evidence type="ECO:0000256" key="2">
    <source>
        <dbReference type="ARBA" id="ARBA00023002"/>
    </source>
</evidence>
<evidence type="ECO:0000313" key="4">
    <source>
        <dbReference type="EMBL" id="GAA2527956.1"/>
    </source>
</evidence>
<dbReference type="InterPro" id="IPR020843">
    <property type="entry name" value="ER"/>
</dbReference>
<keyword evidence="5" id="KW-1185">Reference proteome</keyword>
<organism evidence="4 5">
    <name type="scientific">Streptomyces levis</name>
    <dbReference type="NCBI Taxonomy" id="285566"/>
    <lineage>
        <taxon>Bacteria</taxon>
        <taxon>Bacillati</taxon>
        <taxon>Actinomycetota</taxon>
        <taxon>Actinomycetes</taxon>
        <taxon>Kitasatosporales</taxon>
        <taxon>Streptomycetaceae</taxon>
        <taxon>Streptomyces</taxon>
    </lineage>
</organism>
<protein>
    <submittedName>
        <fullName evidence="4">NADP-dependent oxidoreductase</fullName>
    </submittedName>
</protein>
<sequence>MRAVGILEYGRPDVLEVIDRGIPDPGPGELRIRVAAAAVNPTDLMLRSGELAAYMAAFEPPYIPGMDVSGTVDAAGAGTLFALGDRVMAFVNPFRPQGGAQAEYVVVPAADTVLVPPGLDLIDAAGLPMNALTAHQALALLGLRRGATLAVTGGAGALGGFVIQLAVHRGLRVVAEAAAQDEPLLKQLGAEIIVPRHAEPTDTPQEPDAAAASLAERYRRAVPEGVDALVDAAVLGAPILGAVRDGGAVATCRPGPLDPPRGIVRHELNVLAHPDKAAALTELAALACEGLISPRTDALLAPSAAPEAHRRLAAGGVRGRQLLVFDGAFDGRPTAGP</sequence>
<dbReference type="PANTHER" id="PTHR48106">
    <property type="entry name" value="QUINONE OXIDOREDUCTASE PIG3-RELATED"/>
    <property type="match status" value="1"/>
</dbReference>
<keyword evidence="2" id="KW-0560">Oxidoreductase</keyword>
<evidence type="ECO:0000256" key="1">
    <source>
        <dbReference type="ARBA" id="ARBA00022857"/>
    </source>
</evidence>
<dbReference type="CDD" id="cd05289">
    <property type="entry name" value="MDR_like_2"/>
    <property type="match status" value="1"/>
</dbReference>
<evidence type="ECO:0000313" key="5">
    <source>
        <dbReference type="Proteomes" id="UP001501095"/>
    </source>
</evidence>
<dbReference type="InterPro" id="IPR036291">
    <property type="entry name" value="NAD(P)-bd_dom_sf"/>
</dbReference>
<dbReference type="InterPro" id="IPR013154">
    <property type="entry name" value="ADH-like_N"/>
</dbReference>
<dbReference type="RefSeq" id="WP_344536213.1">
    <property type="nucleotide sequence ID" value="NZ_BAAATM010000008.1"/>
</dbReference>
<feature type="domain" description="Enoyl reductase (ER)" evidence="3">
    <location>
        <begin position="10"/>
        <end position="323"/>
    </location>
</feature>